<dbReference type="PROSITE" id="PS51257">
    <property type="entry name" value="PROKAR_LIPOPROTEIN"/>
    <property type="match status" value="1"/>
</dbReference>
<dbReference type="Pfam" id="PF13531">
    <property type="entry name" value="SBP_bac_11"/>
    <property type="match status" value="1"/>
</dbReference>
<organism evidence="4 5">
    <name type="scientific">Paenibacillus motobuensis</name>
    <dbReference type="NCBI Taxonomy" id="295324"/>
    <lineage>
        <taxon>Bacteria</taxon>
        <taxon>Bacillati</taxon>
        <taxon>Bacillota</taxon>
        <taxon>Bacilli</taxon>
        <taxon>Bacillales</taxon>
        <taxon>Paenibacillaceae</taxon>
        <taxon>Paenibacillus</taxon>
    </lineage>
</organism>
<dbReference type="Proteomes" id="UP001500340">
    <property type="component" value="Unassembled WGS sequence"/>
</dbReference>
<dbReference type="Gene3D" id="3.40.190.10">
    <property type="entry name" value="Periplasmic binding protein-like II"/>
    <property type="match status" value="2"/>
</dbReference>
<dbReference type="CDD" id="cd13537">
    <property type="entry name" value="PBP2_YvgL_like"/>
    <property type="match status" value="1"/>
</dbReference>
<dbReference type="PANTHER" id="PTHR30632:SF0">
    <property type="entry name" value="SULFATE-BINDING PROTEIN"/>
    <property type="match status" value="1"/>
</dbReference>
<comment type="caution">
    <text evidence="4">The sequence shown here is derived from an EMBL/GenBank/DDBJ whole genome shotgun (WGS) entry which is preliminary data.</text>
</comment>
<proteinExistence type="inferred from homology"/>
<comment type="similarity">
    <text evidence="1">Belongs to the bacterial solute-binding protein ModA family.</text>
</comment>
<evidence type="ECO:0000313" key="4">
    <source>
        <dbReference type="EMBL" id="GAA0384224.1"/>
    </source>
</evidence>
<dbReference type="EMBL" id="BAAACX010000007">
    <property type="protein sequence ID" value="GAA0384224.1"/>
    <property type="molecule type" value="Genomic_DNA"/>
</dbReference>
<protein>
    <submittedName>
        <fullName evidence="4">Molybdate ABC transporter substrate-binding protein</fullName>
    </submittedName>
</protein>
<name>A0ABN0Y5N8_9BACL</name>
<evidence type="ECO:0000256" key="1">
    <source>
        <dbReference type="ARBA" id="ARBA00009175"/>
    </source>
</evidence>
<evidence type="ECO:0000256" key="2">
    <source>
        <dbReference type="ARBA" id="ARBA00022723"/>
    </source>
</evidence>
<dbReference type="SUPFAM" id="SSF53850">
    <property type="entry name" value="Periplasmic binding protein-like II"/>
    <property type="match status" value="1"/>
</dbReference>
<dbReference type="InterPro" id="IPR041879">
    <property type="entry name" value="YvgL-like_PBP2"/>
</dbReference>
<evidence type="ECO:0000313" key="5">
    <source>
        <dbReference type="Proteomes" id="UP001500340"/>
    </source>
</evidence>
<dbReference type="PANTHER" id="PTHR30632">
    <property type="entry name" value="MOLYBDATE-BINDING PERIPLASMIC PROTEIN"/>
    <property type="match status" value="1"/>
</dbReference>
<evidence type="ECO:0000256" key="3">
    <source>
        <dbReference type="ARBA" id="ARBA00022729"/>
    </source>
</evidence>
<keyword evidence="3" id="KW-0732">Signal</keyword>
<dbReference type="RefSeq" id="WP_343859228.1">
    <property type="nucleotide sequence ID" value="NZ_BAAACX010000007.1"/>
</dbReference>
<sequence>MLKVAANKVSILHKKGRLLGWLGLLLLSALLLVSCSSPGSATTNNSGSGAGERGSTEPVTLIVSAAASLKDSLDELTPQFEQEHKGITVVYNYGASGSLQKQIEQGAPADIFLSAGQKQMNALIESGHITEKQSFNLLKNSLVVIVPDDAEAVPENLSGLEHEGIKTIALGEPEVVPAGMYAKESLEHGQLWDKLSSKMVFTKDVTQVLTYIESGNADAGLVYLSDAKSSNKVKTAFAVEDSYHQPIVYPAGIVAATKHKEEAEFFLQFLQGASARDTFVKYGFVLAE</sequence>
<dbReference type="PIRSF" id="PIRSF004846">
    <property type="entry name" value="ModA"/>
    <property type="match status" value="1"/>
</dbReference>
<keyword evidence="2" id="KW-0479">Metal-binding</keyword>
<keyword evidence="5" id="KW-1185">Reference proteome</keyword>
<gene>
    <name evidence="4" type="primary">modA</name>
    <name evidence="4" type="ORF">GCM10008933_14220</name>
</gene>
<reference evidence="4 5" key="1">
    <citation type="journal article" date="2019" name="Int. J. Syst. Evol. Microbiol.">
        <title>The Global Catalogue of Microorganisms (GCM) 10K type strain sequencing project: providing services to taxonomists for standard genome sequencing and annotation.</title>
        <authorList>
            <consortium name="The Broad Institute Genomics Platform"/>
            <consortium name="The Broad Institute Genome Sequencing Center for Infectious Disease"/>
            <person name="Wu L."/>
            <person name="Ma J."/>
        </authorList>
    </citation>
    <scope>NUCLEOTIDE SEQUENCE [LARGE SCALE GENOMIC DNA]</scope>
    <source>
        <strain evidence="4 5">JCM 12774</strain>
    </source>
</reference>
<dbReference type="NCBIfam" id="TIGR01256">
    <property type="entry name" value="modA"/>
    <property type="match status" value="1"/>
</dbReference>
<accession>A0ABN0Y5N8</accession>
<dbReference type="InterPro" id="IPR005950">
    <property type="entry name" value="ModA"/>
</dbReference>
<dbReference type="InterPro" id="IPR050682">
    <property type="entry name" value="ModA/WtpA"/>
</dbReference>